<evidence type="ECO:0000313" key="1">
    <source>
        <dbReference type="EMBL" id="MBB6392714.1"/>
    </source>
</evidence>
<sequence>MTYIYPRLTRADVESEIARIERTIASGGNAQPFPDGGHHPGAIFPAAGTPVPAQHLRDLHEAVADAIPQASSRKRGDRDRLFDIAVGSALARWFESEGRAEASHPDIWPYLTLVVLPDLAVERFGPDTHGHLPHDRYRSGRRNVFQRLYLRSSILGELLSDPELPLFEDELVGLIDRNLSSDHRLARMVSAQIAALDRSTNRRETVRSGFKALQFELRVTDVAAMNDEALSTLLSGLFVPSND</sequence>
<evidence type="ECO:0000313" key="2">
    <source>
        <dbReference type="Proteomes" id="UP000537775"/>
    </source>
</evidence>
<dbReference type="EMBL" id="JACHML010000001">
    <property type="protein sequence ID" value="MBB6392714.1"/>
    <property type="molecule type" value="Genomic_DNA"/>
</dbReference>
<gene>
    <name evidence="1" type="ORF">HD594_003027</name>
</gene>
<dbReference type="Proteomes" id="UP000537775">
    <property type="component" value="Unassembled WGS sequence"/>
</dbReference>
<protein>
    <submittedName>
        <fullName evidence="1">Uncharacterized protein</fullName>
    </submittedName>
</protein>
<dbReference type="Pfam" id="PF19866">
    <property type="entry name" value="DUF6339"/>
    <property type="match status" value="1"/>
</dbReference>
<organism evidence="1 2">
    <name type="scientific">Microbacterium thalassium</name>
    <dbReference type="NCBI Taxonomy" id="362649"/>
    <lineage>
        <taxon>Bacteria</taxon>
        <taxon>Bacillati</taxon>
        <taxon>Actinomycetota</taxon>
        <taxon>Actinomycetes</taxon>
        <taxon>Micrococcales</taxon>
        <taxon>Microbacteriaceae</taxon>
        <taxon>Microbacterium</taxon>
    </lineage>
</organism>
<name>A0A7X0FSG0_9MICO</name>
<dbReference type="InterPro" id="IPR045920">
    <property type="entry name" value="DUF6339"/>
</dbReference>
<comment type="caution">
    <text evidence="1">The sequence shown here is derived from an EMBL/GenBank/DDBJ whole genome shotgun (WGS) entry which is preliminary data.</text>
</comment>
<dbReference type="RefSeq" id="WP_184751755.1">
    <property type="nucleotide sequence ID" value="NZ_BAAAJR010000001.1"/>
</dbReference>
<keyword evidence="2" id="KW-1185">Reference proteome</keyword>
<proteinExistence type="predicted"/>
<dbReference type="AlphaFoldDB" id="A0A7X0FSG0"/>
<accession>A0A7X0FSG0</accession>
<reference evidence="1 2" key="1">
    <citation type="submission" date="2020-08" db="EMBL/GenBank/DDBJ databases">
        <title>Sequencing the genomes of 1000 actinobacteria strains.</title>
        <authorList>
            <person name="Klenk H.-P."/>
        </authorList>
    </citation>
    <scope>NUCLEOTIDE SEQUENCE [LARGE SCALE GENOMIC DNA]</scope>
    <source>
        <strain evidence="1 2">DSM 12511</strain>
    </source>
</reference>